<evidence type="ECO:0008006" key="3">
    <source>
        <dbReference type="Google" id="ProtNLM"/>
    </source>
</evidence>
<dbReference type="Pfam" id="PF25310">
    <property type="entry name" value="VG15"/>
    <property type="match status" value="1"/>
</dbReference>
<evidence type="ECO:0000313" key="2">
    <source>
        <dbReference type="Proteomes" id="UP000595205"/>
    </source>
</evidence>
<name>A0A7R7RSN4_MYCIT</name>
<dbReference type="RefSeq" id="WP_202349065.1">
    <property type="nucleotide sequence ID" value="NZ_AP024256.1"/>
</dbReference>
<accession>A0A7R7RSN4</accession>
<dbReference type="AlphaFoldDB" id="A0A7R7RSN4"/>
<keyword evidence="1" id="KW-0614">Plasmid</keyword>
<evidence type="ECO:0000313" key="1">
    <source>
        <dbReference type="EMBL" id="BCP02516.1"/>
    </source>
</evidence>
<reference evidence="1 2" key="1">
    <citation type="submission" date="2020-12" db="EMBL/GenBank/DDBJ databases">
        <title>Genome sequence of clinical Mycobacterium intracellulare strains.</title>
        <authorList>
            <person name="Tateishi Y."/>
            <person name="Matsumoto S."/>
            <person name="Fukushima Y."/>
            <person name="Nakajima C."/>
            <person name="Suzuki Y."/>
        </authorList>
    </citation>
    <scope>NUCLEOTIDE SEQUENCE [LARGE SCALE GENOMIC DNA]</scope>
    <source>
        <strain evidence="1 2">M018</strain>
        <plasmid evidence="1 2">pM018</plasmid>
    </source>
</reference>
<dbReference type="InterPro" id="IPR057369">
    <property type="entry name" value="VG15"/>
</dbReference>
<organism evidence="1 2">
    <name type="scientific">Mycobacterium intracellulare</name>
    <dbReference type="NCBI Taxonomy" id="1767"/>
    <lineage>
        <taxon>Bacteria</taxon>
        <taxon>Bacillati</taxon>
        <taxon>Actinomycetota</taxon>
        <taxon>Actinomycetes</taxon>
        <taxon>Mycobacteriales</taxon>
        <taxon>Mycobacteriaceae</taxon>
        <taxon>Mycobacterium</taxon>
        <taxon>Mycobacterium avium complex (MAC)</taxon>
    </lineage>
</organism>
<dbReference type="EMBL" id="AP024256">
    <property type="protein sequence ID" value="BCP02516.1"/>
    <property type="molecule type" value="Genomic_DNA"/>
</dbReference>
<gene>
    <name evidence="1" type="ORF">MINTM018_52850</name>
</gene>
<proteinExistence type="predicted"/>
<sequence>MNPDEYAAQQALISASIVRYTLTFGQLFAHPKLTVQEWLSLLSFLYPQVEFHRQQSATLARQFYDSQREQHHPDLPRNDRILEGYSMDSFIRDMEPARKRMSQAESPQDAVGQVAAQAVRAVENAGRQQIIHAVEDDTDLAELQEQEVAKREEQGKKPEDTAPEERVVRGWARVATGRETCAWCLMLISRGPVYLGADSAGLDLADAEVKARWDEAGADLQAFFDSIDGHMEQWHPNCDCKVVPVFKVESWPGKTESEAALELWKKATLQANEELIEDPDRTHTAGKKKGKKFTANERALNALRRALDDGQINPADYAAAAPTAEAA</sequence>
<protein>
    <recommendedName>
        <fullName evidence="3">Capsid maturation protease</fullName>
    </recommendedName>
</protein>
<dbReference type="Proteomes" id="UP000595205">
    <property type="component" value="Plasmid pM018"/>
</dbReference>
<geneLocation type="plasmid" evidence="1 2">
    <name>pM018</name>
</geneLocation>